<protein>
    <recommendedName>
        <fullName evidence="6">Carbohydrate kinase PfkB domain-containing protein</fullName>
    </recommendedName>
</protein>
<dbReference type="CDD" id="cd01941">
    <property type="entry name" value="YeiC_kinase_like"/>
    <property type="match status" value="1"/>
</dbReference>
<dbReference type="SUPFAM" id="SSF53613">
    <property type="entry name" value="Ribokinase-like"/>
    <property type="match status" value="1"/>
</dbReference>
<accession>A0A3Q9HQG1</accession>
<keyword evidence="4 5" id="KW-0418">Kinase</keyword>
<dbReference type="GO" id="GO:0016301">
    <property type="term" value="F:kinase activity"/>
    <property type="evidence" value="ECO:0007669"/>
    <property type="project" value="UniProtKB-KW"/>
</dbReference>
<dbReference type="GO" id="GO:0046872">
    <property type="term" value="F:metal ion binding"/>
    <property type="evidence" value="ECO:0007669"/>
    <property type="project" value="UniProtKB-KW"/>
</dbReference>
<dbReference type="KEGG" id="aft:BBF96_06840"/>
<dbReference type="PROSITE" id="PS00584">
    <property type="entry name" value="PFKB_KINASES_2"/>
    <property type="match status" value="1"/>
</dbReference>
<dbReference type="InterPro" id="IPR029056">
    <property type="entry name" value="Ribokinase-like"/>
</dbReference>
<dbReference type="Pfam" id="PF00294">
    <property type="entry name" value="PfkB"/>
    <property type="match status" value="1"/>
</dbReference>
<dbReference type="EMBL" id="CP016379">
    <property type="protein sequence ID" value="AZR73125.1"/>
    <property type="molecule type" value="Genomic_DNA"/>
</dbReference>
<sequence>MQISSQPVIIGGTVMDLRGQPANNLQLYTSNPGFLQQTPGGVGRNICENLLRLGLKPLLITIVGDDPIGNSLLQHSKKIGLSTEGIIQLTDQRTAIYLAILNETGELHTAIADMKIFDELSPRLVLTHTEKILKSPMIIMDTNLPKNTLAAVSELCNEKNIPLWIEPVSVEKSRKLKGLFKNITYISPNLDELASLAEISIQTERDIKKAIKILLDKGIQHILVTMGKRGVILANSKKFIPFPALPTRVVDVTGAGDAFVAGVIYGLLKGLPLEKAVPYGLITAKMTIETNKTVSPQLNKNVIEQIFSEVYR</sequence>
<dbReference type="PRINTS" id="PR00990">
    <property type="entry name" value="RIBOKINASE"/>
</dbReference>
<evidence type="ECO:0000313" key="7">
    <source>
        <dbReference type="EMBL" id="AZR73125.1"/>
    </source>
</evidence>
<keyword evidence="2 5" id="KW-0808">Transferase</keyword>
<keyword evidence="8" id="KW-1185">Reference proteome</keyword>
<dbReference type="GO" id="GO:0005737">
    <property type="term" value="C:cytoplasm"/>
    <property type="evidence" value="ECO:0007669"/>
    <property type="project" value="TreeGrafter"/>
</dbReference>
<organism evidence="7 8">
    <name type="scientific">Anoxybacter fermentans</name>
    <dbReference type="NCBI Taxonomy" id="1323375"/>
    <lineage>
        <taxon>Bacteria</taxon>
        <taxon>Bacillati</taxon>
        <taxon>Bacillota</taxon>
        <taxon>Clostridia</taxon>
        <taxon>Halanaerobiales</taxon>
        <taxon>Anoxybacter</taxon>
    </lineage>
</organism>
<evidence type="ECO:0000256" key="3">
    <source>
        <dbReference type="ARBA" id="ARBA00022723"/>
    </source>
</evidence>
<dbReference type="InterPro" id="IPR011611">
    <property type="entry name" value="PfkB_dom"/>
</dbReference>
<dbReference type="PANTHER" id="PTHR42909">
    <property type="entry name" value="ZGC:136858"/>
    <property type="match status" value="1"/>
</dbReference>
<feature type="domain" description="Carbohydrate kinase PfkB" evidence="6">
    <location>
        <begin position="8"/>
        <end position="296"/>
    </location>
</feature>
<evidence type="ECO:0000256" key="1">
    <source>
        <dbReference type="ARBA" id="ARBA00010688"/>
    </source>
</evidence>
<dbReference type="InterPro" id="IPR002173">
    <property type="entry name" value="Carboh/pur_kinase_PfkB_CS"/>
</dbReference>
<comment type="similarity">
    <text evidence="1 5">Belongs to the carbohydrate kinase PfkB family.</text>
</comment>
<dbReference type="PANTHER" id="PTHR42909:SF1">
    <property type="entry name" value="CARBOHYDRATE KINASE PFKB DOMAIN-CONTAINING PROTEIN"/>
    <property type="match status" value="1"/>
</dbReference>
<evidence type="ECO:0000313" key="8">
    <source>
        <dbReference type="Proteomes" id="UP000267250"/>
    </source>
</evidence>
<evidence type="ECO:0000256" key="4">
    <source>
        <dbReference type="ARBA" id="ARBA00022777"/>
    </source>
</evidence>
<dbReference type="GO" id="GO:0016798">
    <property type="term" value="F:hydrolase activity, acting on glycosyl bonds"/>
    <property type="evidence" value="ECO:0007669"/>
    <property type="project" value="TreeGrafter"/>
</dbReference>
<reference evidence="7 8" key="1">
    <citation type="submission" date="2016-07" db="EMBL/GenBank/DDBJ databases">
        <title>Genome and transcriptome analysis of iron-reducing fermentative bacteria Anoxybacter fermentans.</title>
        <authorList>
            <person name="Zeng X."/>
            <person name="Shao Z."/>
        </authorList>
    </citation>
    <scope>NUCLEOTIDE SEQUENCE [LARGE SCALE GENOMIC DNA]</scope>
    <source>
        <strain evidence="7 8">DY22613</strain>
    </source>
</reference>
<evidence type="ECO:0000259" key="6">
    <source>
        <dbReference type="Pfam" id="PF00294"/>
    </source>
</evidence>
<evidence type="ECO:0000256" key="2">
    <source>
        <dbReference type="ARBA" id="ARBA00022679"/>
    </source>
</evidence>
<evidence type="ECO:0000256" key="5">
    <source>
        <dbReference type="RuleBase" id="RU003704"/>
    </source>
</evidence>
<dbReference type="InterPro" id="IPR002139">
    <property type="entry name" value="Ribo/fructo_kinase"/>
</dbReference>
<proteinExistence type="inferred from homology"/>
<dbReference type="GO" id="GO:0004730">
    <property type="term" value="F:pseudouridylate synthase activity"/>
    <property type="evidence" value="ECO:0007669"/>
    <property type="project" value="TreeGrafter"/>
</dbReference>
<dbReference type="Gene3D" id="3.40.1190.20">
    <property type="match status" value="1"/>
</dbReference>
<dbReference type="AlphaFoldDB" id="A0A3Q9HQG1"/>
<dbReference type="RefSeq" id="WP_164730939.1">
    <property type="nucleotide sequence ID" value="NZ_CP016379.1"/>
</dbReference>
<name>A0A3Q9HQG1_9FIRM</name>
<keyword evidence="3" id="KW-0479">Metal-binding</keyword>
<dbReference type="Proteomes" id="UP000267250">
    <property type="component" value="Chromosome"/>
</dbReference>
<gene>
    <name evidence="7" type="ORF">BBF96_06840</name>
</gene>